<feature type="region of interest" description="Disordered" evidence="1">
    <location>
        <begin position="648"/>
        <end position="669"/>
    </location>
</feature>
<dbReference type="EnsemblMetazoa" id="AMEC004253-RA">
    <property type="protein sequence ID" value="AMEC004253-PA"/>
    <property type="gene ID" value="AMEC004253"/>
</dbReference>
<feature type="region of interest" description="Disordered" evidence="1">
    <location>
        <begin position="788"/>
        <end position="813"/>
    </location>
</feature>
<sequence>MSSSSSSSSTMIGISISSSVSVSVSIEEECSWSAALPPLPSPIRSAPPLSCCFRDAPSPPSLLPLLEWTSGLPCSLPESAVVAVVPAPPADAPARDATAAGAGAADATVVCHTIVSVFLLNSLPRANALSATDRVLNPIVSDGSALSSWCFVTSPNCLKWSSSESASSSTNPVIRMVVGRRSTLVEPGGATRPTGPPLRPPPPYAPFWPGAIVAAAVAAAAAAAGPSGVRNVRVSCAICSSSASSISLSCCSFVLCFGPWGPGPRAVFAFSSWWSCSISLRRLLIFTCSSSSDSFSWGRRGSLTSYLQQLALLLQVPVHQEDLPLVDALGELFLPLAKHFVLHTGHFVAAGATTLQRRARTGADVLVRVIATVCFRASRLLLLLLLRCEILVPVCQRVRVVLRLERFAASHDRAGLCRAGRTRRAQIVIDAVLVRVRPPQRVFRLCRRRDGRLITARRWRVPKHLNKPIVQHGLGTPVRDVRFRVRRKRHNCRLRIVIVPDLDVGNLPELRKVIVQVRYLVQPARNLAQLQRAVVLRVHHLHRAGAARAAPVSTARPRSVSVVHRHLALAATAHHHGPCVRDGDRILRLEPIAAMVGRHVAALVRVHHRHGDQFALQRRRTDRIARKATAALHREAGRHATELYTHTTRARSAAGSKSSAAKALGQRGSYTGRHATAASTHPRWSLLHVRVFVPQGGRIRTVLGRNWAPDLRNHGRIVQTFQHERIGPVIPGAGFAAHAVPFLVEVAAPLTLHRTSSTAQRDGCCSSSLTRRRIQHAIERSGGRGRYGCDRRYHPADGNDRHTARNTGRSNQRRHRIDYGRSIHHHSATGRCHRVTRHQSTTHRSGCCCCYRRLTDRRHRAGHLSTFGDGERLRECERILCKRLLPTPLPPPLLPPPPDDAAFVPAPDPAIVPLAFRPLLRRSLYPFRSYRRNESLPRSGDLLRYEDERLPPDFESLPLPPRLPPPAPPPRGRCCSSRERDRRVSRGRSNDRDRDRERLRDRFCVRRLRRVLLLLLLLSLPCGMEKKCVEQI</sequence>
<feature type="compositionally biased region" description="Basic and acidic residues" evidence="1">
    <location>
        <begin position="788"/>
        <end position="803"/>
    </location>
</feature>
<evidence type="ECO:0000313" key="2">
    <source>
        <dbReference type="EnsemblMetazoa" id="AMEC004253-PA"/>
    </source>
</evidence>
<dbReference type="Proteomes" id="UP000075902">
    <property type="component" value="Unassembled WGS sequence"/>
</dbReference>
<dbReference type="AlphaFoldDB" id="A0A182TL19"/>
<evidence type="ECO:0000256" key="1">
    <source>
        <dbReference type="SAM" id="MobiDB-lite"/>
    </source>
</evidence>
<feature type="region of interest" description="Disordered" evidence="1">
    <location>
        <begin position="951"/>
        <end position="992"/>
    </location>
</feature>
<evidence type="ECO:0000313" key="3">
    <source>
        <dbReference type="Proteomes" id="UP000075902"/>
    </source>
</evidence>
<feature type="compositionally biased region" description="Low complexity" evidence="1">
    <location>
        <begin position="650"/>
        <end position="663"/>
    </location>
</feature>
<feature type="compositionally biased region" description="Basic and acidic residues" evidence="1">
    <location>
        <begin position="976"/>
        <end position="992"/>
    </location>
</feature>
<proteinExistence type="predicted"/>
<name>A0A182TL19_9DIPT</name>
<reference evidence="2" key="2">
    <citation type="submission" date="2020-05" db="UniProtKB">
        <authorList>
            <consortium name="EnsemblMetazoa"/>
        </authorList>
    </citation>
    <scope>IDENTIFICATION</scope>
    <source>
        <strain evidence="2">CM1001059</strain>
    </source>
</reference>
<dbReference type="VEuPathDB" id="VectorBase:AMEC004253"/>
<keyword evidence="3" id="KW-1185">Reference proteome</keyword>
<organism evidence="2 3">
    <name type="scientific">Anopheles melas</name>
    <dbReference type="NCBI Taxonomy" id="34690"/>
    <lineage>
        <taxon>Eukaryota</taxon>
        <taxon>Metazoa</taxon>
        <taxon>Ecdysozoa</taxon>
        <taxon>Arthropoda</taxon>
        <taxon>Hexapoda</taxon>
        <taxon>Insecta</taxon>
        <taxon>Pterygota</taxon>
        <taxon>Neoptera</taxon>
        <taxon>Endopterygota</taxon>
        <taxon>Diptera</taxon>
        <taxon>Nematocera</taxon>
        <taxon>Culicoidea</taxon>
        <taxon>Culicidae</taxon>
        <taxon>Anophelinae</taxon>
        <taxon>Anopheles</taxon>
    </lineage>
</organism>
<accession>A0A182TL19</accession>
<reference evidence="3" key="1">
    <citation type="submission" date="2014-01" db="EMBL/GenBank/DDBJ databases">
        <title>The Genome Sequence of Anopheles melas CM1001059_A (V2).</title>
        <authorList>
            <consortium name="The Broad Institute Genomics Platform"/>
            <person name="Neafsey D.E."/>
            <person name="Besansky N."/>
            <person name="Howell P."/>
            <person name="Walton C."/>
            <person name="Young S.K."/>
            <person name="Zeng Q."/>
            <person name="Gargeya S."/>
            <person name="Fitzgerald M."/>
            <person name="Haas B."/>
            <person name="Abouelleil A."/>
            <person name="Allen A.W."/>
            <person name="Alvarado L."/>
            <person name="Arachchi H.M."/>
            <person name="Berlin A.M."/>
            <person name="Chapman S.B."/>
            <person name="Gainer-Dewar J."/>
            <person name="Goldberg J."/>
            <person name="Griggs A."/>
            <person name="Gujja S."/>
            <person name="Hansen M."/>
            <person name="Howarth C."/>
            <person name="Imamovic A."/>
            <person name="Ireland A."/>
            <person name="Larimer J."/>
            <person name="McCowan C."/>
            <person name="Murphy C."/>
            <person name="Pearson M."/>
            <person name="Poon T.W."/>
            <person name="Priest M."/>
            <person name="Roberts A."/>
            <person name="Saif S."/>
            <person name="Shea T."/>
            <person name="Sisk P."/>
            <person name="Sykes S."/>
            <person name="Wortman J."/>
            <person name="Nusbaum C."/>
            <person name="Birren B."/>
        </authorList>
    </citation>
    <scope>NUCLEOTIDE SEQUENCE [LARGE SCALE GENOMIC DNA]</scope>
    <source>
        <strain evidence="3">CM1001059</strain>
    </source>
</reference>
<protein>
    <submittedName>
        <fullName evidence="2">Uncharacterized protein</fullName>
    </submittedName>
</protein>
<feature type="compositionally biased region" description="Pro residues" evidence="1">
    <location>
        <begin position="958"/>
        <end position="971"/>
    </location>
</feature>